<keyword evidence="3" id="KW-1185">Reference proteome</keyword>
<dbReference type="InterPro" id="IPR027267">
    <property type="entry name" value="AH/BAR_dom_sf"/>
</dbReference>
<dbReference type="EMBL" id="CP025746">
    <property type="protein sequence ID" value="QAA33539.1"/>
    <property type="molecule type" value="Genomic_DNA"/>
</dbReference>
<sequence length="456" mass="53584">MSESLTKEMVFEKLFNSYNYGNLGLFVGAGFSKAAIGNVTQPALNWFELIRETSKKLNLELPENDKLIGISLPELSTILCKQLSEREEVSYDEAKRKFKSTICDLSSWLPDEENIKFFRDIFDNIKPDWIVTTNYDLVLESILTGISKSLGPSNYLSAPRNVIPIYHIHGTRLDCDSIIITQDDYIPLFRPNEYRQSKLAMTIRESTTLVLGYSLGDMNVLSALDWSKNIYTIENEYPYEIIQAIWTSNPKDDPYIDENGNIIIEISDLKNFLEELNTNLLERKKEYDIKVNDLNELIGKLEIDDPELVDRFMNEQEFRIDLLKQASDFEYHMIYSYIEFLTRCINKVRQTTTYIDFDKCHDCLTILLDVVINYEYKKMSPRLFRMIAKILNEVLYHVSKEDNLRYFGDSWKATRSWHSRKREIPQEIINQLYNYSEQNSLFMLNGFMESIYDIKR</sequence>
<reference evidence="2 3" key="1">
    <citation type="submission" date="2018-01" db="EMBL/GenBank/DDBJ databases">
        <title>Genome Sequencing and Assembly of Anaerobacter polyendosporus strain CT4.</title>
        <authorList>
            <person name="Tachaapaikoon C."/>
            <person name="Sutheeworapong S."/>
            <person name="Jenjaroenpun P."/>
            <person name="Wongsurawat T."/>
            <person name="Nookeaw I."/>
            <person name="Cheawchanlertfa P."/>
            <person name="Kosugi A."/>
            <person name="Cheevadhanarak S."/>
            <person name="Ratanakhanokchai K."/>
        </authorList>
    </citation>
    <scope>NUCLEOTIDE SEQUENCE [LARGE SCALE GENOMIC DNA]</scope>
    <source>
        <strain evidence="2 3">CT4</strain>
    </source>
</reference>
<dbReference type="AlphaFoldDB" id="A0A410DWS4"/>
<evidence type="ECO:0000313" key="2">
    <source>
        <dbReference type="EMBL" id="QAA33539.1"/>
    </source>
</evidence>
<dbReference type="KEGG" id="cmah:C1I91_18870"/>
<protein>
    <submittedName>
        <fullName evidence="2">SIR2 family protein</fullName>
    </submittedName>
</protein>
<dbReference type="SUPFAM" id="SSF103657">
    <property type="entry name" value="BAR/IMD domain-like"/>
    <property type="match status" value="1"/>
</dbReference>
<dbReference type="RefSeq" id="WP_128214261.1">
    <property type="nucleotide sequence ID" value="NZ_CP025746.1"/>
</dbReference>
<dbReference type="Pfam" id="PF13289">
    <property type="entry name" value="SIR2_2"/>
    <property type="match status" value="1"/>
</dbReference>
<dbReference type="OrthoDB" id="78172at2"/>
<keyword evidence="1" id="KW-0175">Coiled coil</keyword>
<dbReference type="Proteomes" id="UP000286268">
    <property type="component" value="Chromosome"/>
</dbReference>
<accession>A0A410DWS4</accession>
<evidence type="ECO:0000256" key="1">
    <source>
        <dbReference type="SAM" id="Coils"/>
    </source>
</evidence>
<name>A0A410DWS4_9CLOT</name>
<feature type="coiled-coil region" evidence="1">
    <location>
        <begin position="277"/>
        <end position="304"/>
    </location>
</feature>
<gene>
    <name evidence="2" type="ORF">C1I91_18870</name>
</gene>
<organism evidence="2 3">
    <name type="scientific">Clostridium manihotivorum</name>
    <dbReference type="NCBI Taxonomy" id="2320868"/>
    <lineage>
        <taxon>Bacteria</taxon>
        <taxon>Bacillati</taxon>
        <taxon>Bacillota</taxon>
        <taxon>Clostridia</taxon>
        <taxon>Eubacteriales</taxon>
        <taxon>Clostridiaceae</taxon>
        <taxon>Clostridium</taxon>
    </lineage>
</organism>
<proteinExistence type="predicted"/>
<evidence type="ECO:0000313" key="3">
    <source>
        <dbReference type="Proteomes" id="UP000286268"/>
    </source>
</evidence>